<name>M5RY70_9BACT</name>
<dbReference type="Proteomes" id="UP000011996">
    <property type="component" value="Unassembled WGS sequence"/>
</dbReference>
<dbReference type="PATRIC" id="fig|1263868.3.peg.5560"/>
<dbReference type="STRING" id="1263868.RESH_05113"/>
<evidence type="ECO:0000313" key="1">
    <source>
        <dbReference type="EMBL" id="EMI24288.1"/>
    </source>
</evidence>
<proteinExistence type="predicted"/>
<dbReference type="AlphaFoldDB" id="M5RY70"/>
<accession>M5RY70</accession>
<dbReference type="EMBL" id="ANOF01000162">
    <property type="protein sequence ID" value="EMI24288.1"/>
    <property type="molecule type" value="Genomic_DNA"/>
</dbReference>
<reference evidence="1 2" key="1">
    <citation type="journal article" date="2013" name="Mar. Genomics">
        <title>Expression of sulfatases in Rhodopirellula baltica and the diversity of sulfatases in the genus Rhodopirellula.</title>
        <authorList>
            <person name="Wegner C.E."/>
            <person name="Richter-Heitmann T."/>
            <person name="Klindworth A."/>
            <person name="Klockow C."/>
            <person name="Richter M."/>
            <person name="Achstetter T."/>
            <person name="Glockner F.O."/>
            <person name="Harder J."/>
        </authorList>
    </citation>
    <scope>NUCLEOTIDE SEQUENCE [LARGE SCALE GENOMIC DNA]</scope>
    <source>
        <strain evidence="1 2">SH398</strain>
    </source>
</reference>
<protein>
    <submittedName>
        <fullName evidence="1">Uncharacterized protein</fullName>
    </submittedName>
</protein>
<gene>
    <name evidence="1" type="ORF">RESH_05113</name>
</gene>
<comment type="caution">
    <text evidence="1">The sequence shown here is derived from an EMBL/GenBank/DDBJ whole genome shotgun (WGS) entry which is preliminary data.</text>
</comment>
<evidence type="ECO:0000313" key="2">
    <source>
        <dbReference type="Proteomes" id="UP000011996"/>
    </source>
</evidence>
<organism evidence="1 2">
    <name type="scientific">Rhodopirellula europaea SH398</name>
    <dbReference type="NCBI Taxonomy" id="1263868"/>
    <lineage>
        <taxon>Bacteria</taxon>
        <taxon>Pseudomonadati</taxon>
        <taxon>Planctomycetota</taxon>
        <taxon>Planctomycetia</taxon>
        <taxon>Pirellulales</taxon>
        <taxon>Pirellulaceae</taxon>
        <taxon>Rhodopirellula</taxon>
    </lineage>
</organism>
<sequence>MLSDEIRLRKPDTLFVTSSWGIKLPTDETRRGFLIGSESCG</sequence>